<keyword evidence="5" id="KW-0539">Nucleus</keyword>
<keyword evidence="2" id="KW-0805">Transcription regulation</keyword>
<dbReference type="Gene3D" id="2.40.330.10">
    <property type="entry name" value="DNA-binding pseudobarrel domain"/>
    <property type="match status" value="2"/>
</dbReference>
<proteinExistence type="predicted"/>
<evidence type="ECO:0000256" key="1">
    <source>
        <dbReference type="ARBA" id="ARBA00004123"/>
    </source>
</evidence>
<gene>
    <name evidence="8" type="ORF">P3X46_026422</name>
</gene>
<dbReference type="InterPro" id="IPR050655">
    <property type="entry name" value="Plant_B3_domain"/>
</dbReference>
<evidence type="ECO:0000313" key="8">
    <source>
        <dbReference type="EMBL" id="KAJ9152914.1"/>
    </source>
</evidence>
<dbReference type="InterPro" id="IPR015300">
    <property type="entry name" value="DNA-bd_pseudobarrel_sf"/>
</dbReference>
<reference evidence="8 9" key="1">
    <citation type="journal article" date="2023" name="Plant Biotechnol. J.">
        <title>Chromosome-level wild Hevea brasiliensis genome provides new tools for genomic-assisted breeding and valuable loci to elevate rubber yield.</title>
        <authorList>
            <person name="Cheng H."/>
            <person name="Song X."/>
            <person name="Hu Y."/>
            <person name="Wu T."/>
            <person name="Yang Q."/>
            <person name="An Z."/>
            <person name="Feng S."/>
            <person name="Deng Z."/>
            <person name="Wu W."/>
            <person name="Zeng X."/>
            <person name="Tu M."/>
            <person name="Wang X."/>
            <person name="Huang H."/>
        </authorList>
    </citation>
    <scope>NUCLEOTIDE SEQUENCE [LARGE SCALE GENOMIC DNA]</scope>
    <source>
        <strain evidence="8">MT/VB/25A 57/8</strain>
    </source>
</reference>
<feature type="domain" description="TF-B3" evidence="7">
    <location>
        <begin position="28"/>
        <end position="121"/>
    </location>
</feature>
<evidence type="ECO:0000256" key="5">
    <source>
        <dbReference type="ARBA" id="ARBA00023242"/>
    </source>
</evidence>
<sequence length="381" mass="43819">MVSRPSMGSCGRPRCRQSTSRVERSWSSFFSKIRASTIEDKKLNLPLMFVRKYGDELSDVAKLIASNGLIWEVGLTKGEMIIWFDDGWHEFVEYYSVRNGWLLIFNYIGMSNFHVSIFDEYVFEIGYPCIERTRKEEPSNIRKQPLFNEDEMKDDDSVEILSSTPHPNSRKGASSKKRDYTTPPQNLSRPVLGSGHLGINKSFKHATSAEKRKFPQEYQRKGKNCKMEDLDGIDLSLQCEEEGNIFTSKNFYVTLSKVSPESKKAVDAAMECKPKNPAFLVIVGQHLVGQNTMHVPSEFAKRFLHNIYEIIKVQDSDGEEWIREWIIHTTCCWRGGSLSLIGGWAEFFRDNEFGDEDVCLFELIQKKNVALKVSVFHAYLE</sequence>
<dbReference type="SUPFAM" id="SSF101936">
    <property type="entry name" value="DNA-binding pseudobarrel domain"/>
    <property type="match status" value="2"/>
</dbReference>
<dbReference type="CDD" id="cd10017">
    <property type="entry name" value="B3_DNA"/>
    <property type="match status" value="2"/>
</dbReference>
<evidence type="ECO:0000256" key="4">
    <source>
        <dbReference type="ARBA" id="ARBA00023163"/>
    </source>
</evidence>
<comment type="caution">
    <text evidence="8">The sequence shown here is derived from an EMBL/GenBank/DDBJ whole genome shotgun (WGS) entry which is preliminary data.</text>
</comment>
<evidence type="ECO:0000256" key="2">
    <source>
        <dbReference type="ARBA" id="ARBA00023015"/>
    </source>
</evidence>
<dbReference type="PROSITE" id="PS50863">
    <property type="entry name" value="B3"/>
    <property type="match status" value="2"/>
</dbReference>
<evidence type="ECO:0000259" key="7">
    <source>
        <dbReference type="PROSITE" id="PS50863"/>
    </source>
</evidence>
<keyword evidence="9" id="KW-1185">Reference proteome</keyword>
<evidence type="ECO:0000256" key="6">
    <source>
        <dbReference type="SAM" id="MobiDB-lite"/>
    </source>
</evidence>
<dbReference type="PANTHER" id="PTHR31920">
    <property type="entry name" value="B3 DOMAIN-CONTAINING"/>
    <property type="match status" value="1"/>
</dbReference>
<evidence type="ECO:0000256" key="3">
    <source>
        <dbReference type="ARBA" id="ARBA00023125"/>
    </source>
</evidence>
<dbReference type="PANTHER" id="PTHR31920:SF108">
    <property type="entry name" value="B3 DOMAIN-CONTAINING TRANSCRIPTION FACTOR VRN1-LIKE"/>
    <property type="match status" value="1"/>
</dbReference>
<keyword evidence="4" id="KW-0804">Transcription</keyword>
<dbReference type="Proteomes" id="UP001174677">
    <property type="component" value="Chromosome 15"/>
</dbReference>
<organism evidence="8 9">
    <name type="scientific">Hevea brasiliensis</name>
    <name type="common">Para rubber tree</name>
    <name type="synonym">Siphonia brasiliensis</name>
    <dbReference type="NCBI Taxonomy" id="3981"/>
    <lineage>
        <taxon>Eukaryota</taxon>
        <taxon>Viridiplantae</taxon>
        <taxon>Streptophyta</taxon>
        <taxon>Embryophyta</taxon>
        <taxon>Tracheophyta</taxon>
        <taxon>Spermatophyta</taxon>
        <taxon>Magnoliopsida</taxon>
        <taxon>eudicotyledons</taxon>
        <taxon>Gunneridae</taxon>
        <taxon>Pentapetalae</taxon>
        <taxon>rosids</taxon>
        <taxon>fabids</taxon>
        <taxon>Malpighiales</taxon>
        <taxon>Euphorbiaceae</taxon>
        <taxon>Crotonoideae</taxon>
        <taxon>Micrandreae</taxon>
        <taxon>Hevea</taxon>
    </lineage>
</organism>
<evidence type="ECO:0000313" key="9">
    <source>
        <dbReference type="Proteomes" id="UP001174677"/>
    </source>
</evidence>
<dbReference type="SMART" id="SM01019">
    <property type="entry name" value="B3"/>
    <property type="match status" value="2"/>
</dbReference>
<dbReference type="Pfam" id="PF02362">
    <property type="entry name" value="B3"/>
    <property type="match status" value="2"/>
</dbReference>
<comment type="subcellular location">
    <subcellularLocation>
        <location evidence="1">Nucleus</location>
    </subcellularLocation>
</comment>
<accession>A0ABQ9KXR3</accession>
<feature type="region of interest" description="Disordered" evidence="6">
    <location>
        <begin position="159"/>
        <end position="197"/>
    </location>
</feature>
<dbReference type="EMBL" id="JARPOI010000015">
    <property type="protein sequence ID" value="KAJ9152914.1"/>
    <property type="molecule type" value="Genomic_DNA"/>
</dbReference>
<dbReference type="InterPro" id="IPR003340">
    <property type="entry name" value="B3_DNA-bd"/>
</dbReference>
<feature type="domain" description="TF-B3" evidence="7">
    <location>
        <begin position="278"/>
        <end position="379"/>
    </location>
</feature>
<keyword evidence="3" id="KW-0238">DNA-binding</keyword>
<name>A0ABQ9KXR3_HEVBR</name>
<protein>
    <recommendedName>
        <fullName evidence="7">TF-B3 domain-containing protein</fullName>
    </recommendedName>
</protein>